<dbReference type="SMART" id="SM00199">
    <property type="entry name" value="SCY"/>
    <property type="match status" value="1"/>
</dbReference>
<dbReference type="EMBL" id="JAUPFM010000011">
    <property type="protein sequence ID" value="KAK2838047.1"/>
    <property type="molecule type" value="Genomic_DNA"/>
</dbReference>
<evidence type="ECO:0000313" key="6">
    <source>
        <dbReference type="Proteomes" id="UP001187415"/>
    </source>
</evidence>
<evidence type="ECO:0000259" key="3">
    <source>
        <dbReference type="SMART" id="SM00199"/>
    </source>
</evidence>
<proteinExistence type="evidence at transcript level"/>
<evidence type="ECO:0000256" key="1">
    <source>
        <dbReference type="ARBA" id="ARBA00022514"/>
    </source>
</evidence>
<dbReference type="EMBL" id="JX469851">
    <property type="protein sequence ID" value="AGN52674.1"/>
    <property type="molecule type" value="mRNA"/>
</dbReference>
<gene>
    <name evidence="4" type="primary">Chem19</name>
    <name evidence="5" type="ORF">Q5P01_015259</name>
</gene>
<dbReference type="GO" id="GO:0008009">
    <property type="term" value="F:chemokine activity"/>
    <property type="evidence" value="ECO:0007669"/>
    <property type="project" value="InterPro"/>
</dbReference>
<feature type="chain" id="PRO_5041896559" evidence="2">
    <location>
        <begin position="27"/>
        <end position="112"/>
    </location>
</feature>
<dbReference type="Gene3D" id="2.40.50.40">
    <property type="match status" value="1"/>
</dbReference>
<reference evidence="5" key="2">
    <citation type="submission" date="2023-07" db="EMBL/GenBank/DDBJ databases">
        <title>Chromosome-level Genome Assembly of Striped Snakehead (Channa striata).</title>
        <authorList>
            <person name="Liu H."/>
        </authorList>
    </citation>
    <scope>NUCLEOTIDE SEQUENCE</scope>
    <source>
        <strain evidence="5">Gz</strain>
        <tissue evidence="5">Muscle</tissue>
    </source>
</reference>
<sequence length="112" mass="12516">MALRGDAKIFFCILFVACSCCTVTFAQTLADCCLQVSNKPVPKHILVDYREQHSGKGCAIDATVLVTRRDKKLCAPAEGQWVEKVKNHVVHQKKDCKKRNYNGQHCVGVPRV</sequence>
<feature type="domain" description="Chemokine interleukin-8-like" evidence="3">
    <location>
        <begin position="29"/>
        <end position="89"/>
    </location>
</feature>
<organism evidence="4">
    <name type="scientific">Channa striata</name>
    <name type="common">Snakehead murrel</name>
    <name type="synonym">Ophicephalus striatus</name>
    <dbReference type="NCBI Taxonomy" id="64152"/>
    <lineage>
        <taxon>Eukaryota</taxon>
        <taxon>Metazoa</taxon>
        <taxon>Chordata</taxon>
        <taxon>Craniata</taxon>
        <taxon>Vertebrata</taxon>
        <taxon>Euteleostomi</taxon>
        <taxon>Actinopterygii</taxon>
        <taxon>Neopterygii</taxon>
        <taxon>Teleostei</taxon>
        <taxon>Neoteleostei</taxon>
        <taxon>Acanthomorphata</taxon>
        <taxon>Anabantaria</taxon>
        <taxon>Anabantiformes</taxon>
        <taxon>Channoidei</taxon>
        <taxon>Channidae</taxon>
        <taxon>Channa</taxon>
    </lineage>
</organism>
<evidence type="ECO:0000256" key="2">
    <source>
        <dbReference type="SAM" id="SignalP"/>
    </source>
</evidence>
<accession>V9NEF4</accession>
<dbReference type="PROSITE" id="PS51257">
    <property type="entry name" value="PROKAR_LIPOPROTEIN"/>
    <property type="match status" value="1"/>
</dbReference>
<dbReference type="InterPro" id="IPR036048">
    <property type="entry name" value="Interleukin_8-like_sf"/>
</dbReference>
<protein>
    <submittedName>
        <fullName evidence="4">Chemokine 19</fullName>
    </submittedName>
</protein>
<evidence type="ECO:0000313" key="4">
    <source>
        <dbReference type="EMBL" id="AGN52674.1"/>
    </source>
</evidence>
<feature type="signal peptide" evidence="2">
    <location>
        <begin position="1"/>
        <end position="26"/>
    </location>
</feature>
<dbReference type="AlphaFoldDB" id="V9NEF4"/>
<dbReference type="Proteomes" id="UP001187415">
    <property type="component" value="Unassembled WGS sequence"/>
</dbReference>
<dbReference type="GO" id="GO:0005615">
    <property type="term" value="C:extracellular space"/>
    <property type="evidence" value="ECO:0007669"/>
    <property type="project" value="UniProtKB-KW"/>
</dbReference>
<keyword evidence="1" id="KW-0202">Cytokine</keyword>
<dbReference type="GO" id="GO:0006955">
    <property type="term" value="P:immune response"/>
    <property type="evidence" value="ECO:0007669"/>
    <property type="project" value="InterPro"/>
</dbReference>
<dbReference type="SUPFAM" id="SSF54117">
    <property type="entry name" value="Interleukin 8-like chemokines"/>
    <property type="match status" value="1"/>
</dbReference>
<keyword evidence="6" id="KW-1185">Reference proteome</keyword>
<evidence type="ECO:0000313" key="5">
    <source>
        <dbReference type="EMBL" id="KAK2838047.1"/>
    </source>
</evidence>
<reference evidence="4" key="1">
    <citation type="submission" date="2012-08" db="EMBL/GenBank/DDBJ databases">
        <title>Striped murrel, Channa striatus immune genes.</title>
        <authorList>
            <person name="Arockiaraj J."/>
        </authorList>
    </citation>
    <scope>NUCLEOTIDE SEQUENCE</scope>
</reference>
<keyword evidence="2" id="KW-0732">Signal</keyword>
<dbReference type="Pfam" id="PF00048">
    <property type="entry name" value="IL8"/>
    <property type="match status" value="1"/>
</dbReference>
<name>V9NEF4_CHASR</name>
<dbReference type="InterPro" id="IPR001811">
    <property type="entry name" value="Chemokine_IL8-like_dom"/>
</dbReference>